<sequence>MTQHNRPNDVTGMQAEILKLEAKRYQAVVDGEFDVFRSLCHPDLVYTHSDGSRDSVDSYLDKCRSGFYVYHQVDHPVDEVLLAGDTAVVVGQMNASITAGGKRKQLVNNSIAVWVKDNGTWLLLAYQPTPCLAGS</sequence>
<reference evidence="3" key="1">
    <citation type="journal article" date="2019" name="Int. J. Syst. Evol. Microbiol.">
        <title>The Global Catalogue of Microorganisms (GCM) 10K type strain sequencing project: providing services to taxonomists for standard genome sequencing and annotation.</title>
        <authorList>
            <consortium name="The Broad Institute Genomics Platform"/>
            <consortium name="The Broad Institute Genome Sequencing Center for Infectious Disease"/>
            <person name="Wu L."/>
            <person name="Ma J."/>
        </authorList>
    </citation>
    <scope>NUCLEOTIDE SEQUENCE [LARGE SCALE GENOMIC DNA]</scope>
    <source>
        <strain evidence="3">KCTC 32255</strain>
    </source>
</reference>
<feature type="domain" description="DUF4440" evidence="1">
    <location>
        <begin position="17"/>
        <end position="123"/>
    </location>
</feature>
<proteinExistence type="predicted"/>
<dbReference type="Pfam" id="PF14534">
    <property type="entry name" value="DUF4440"/>
    <property type="match status" value="1"/>
</dbReference>
<dbReference type="RefSeq" id="WP_345394796.1">
    <property type="nucleotide sequence ID" value="NZ_BAABLA010000022.1"/>
</dbReference>
<dbReference type="Proteomes" id="UP001596337">
    <property type="component" value="Unassembled WGS sequence"/>
</dbReference>
<accession>A0ABW2BVZ0</accession>
<evidence type="ECO:0000313" key="2">
    <source>
        <dbReference type="EMBL" id="MFC6867190.1"/>
    </source>
</evidence>
<evidence type="ECO:0000313" key="3">
    <source>
        <dbReference type="Proteomes" id="UP001596337"/>
    </source>
</evidence>
<dbReference type="InterPro" id="IPR027843">
    <property type="entry name" value="DUF4440"/>
</dbReference>
<comment type="caution">
    <text evidence="2">The sequence shown here is derived from an EMBL/GenBank/DDBJ whole genome shotgun (WGS) entry which is preliminary data.</text>
</comment>
<dbReference type="SUPFAM" id="SSF54427">
    <property type="entry name" value="NTF2-like"/>
    <property type="match status" value="1"/>
</dbReference>
<keyword evidence="3" id="KW-1185">Reference proteome</keyword>
<dbReference type="Gene3D" id="3.10.450.50">
    <property type="match status" value="1"/>
</dbReference>
<organism evidence="2 3">
    <name type="scientific">Haloechinothrix salitolerans</name>
    <dbReference type="NCBI Taxonomy" id="926830"/>
    <lineage>
        <taxon>Bacteria</taxon>
        <taxon>Bacillati</taxon>
        <taxon>Actinomycetota</taxon>
        <taxon>Actinomycetes</taxon>
        <taxon>Pseudonocardiales</taxon>
        <taxon>Pseudonocardiaceae</taxon>
        <taxon>Haloechinothrix</taxon>
    </lineage>
</organism>
<dbReference type="InterPro" id="IPR032710">
    <property type="entry name" value="NTF2-like_dom_sf"/>
</dbReference>
<name>A0ABW2BVZ0_9PSEU</name>
<dbReference type="EMBL" id="JBHSXX010000001">
    <property type="protein sequence ID" value="MFC6867190.1"/>
    <property type="molecule type" value="Genomic_DNA"/>
</dbReference>
<gene>
    <name evidence="2" type="ORF">ACFQGD_08515</name>
</gene>
<evidence type="ECO:0000259" key="1">
    <source>
        <dbReference type="Pfam" id="PF14534"/>
    </source>
</evidence>
<protein>
    <submittedName>
        <fullName evidence="2">Nuclear transport factor 2 family protein</fullName>
    </submittedName>
</protein>